<gene>
    <name evidence="8" type="ORF">AOC33_04805</name>
</gene>
<dbReference type="Pfam" id="PF02417">
    <property type="entry name" value="Chromate_transp"/>
    <property type="match status" value="2"/>
</dbReference>
<dbReference type="PIRSF" id="PIRSF004810">
    <property type="entry name" value="ChrA"/>
    <property type="match status" value="1"/>
</dbReference>
<keyword evidence="5 7" id="KW-1133">Transmembrane helix</keyword>
<feature type="transmembrane region" description="Helical" evidence="7">
    <location>
        <begin position="130"/>
        <end position="152"/>
    </location>
</feature>
<dbReference type="AlphaFoldDB" id="A0A229FWJ5"/>
<evidence type="ECO:0000256" key="6">
    <source>
        <dbReference type="ARBA" id="ARBA00023136"/>
    </source>
</evidence>
<feature type="transmembrane region" description="Helical" evidence="7">
    <location>
        <begin position="227"/>
        <end position="249"/>
    </location>
</feature>
<feature type="transmembrane region" description="Helical" evidence="7">
    <location>
        <begin position="375"/>
        <end position="397"/>
    </location>
</feature>
<evidence type="ECO:0000256" key="7">
    <source>
        <dbReference type="SAM" id="Phobius"/>
    </source>
</evidence>
<sequence length="445" mass="49636">MHSPESTQDQSSNNQAVSASTLISTPSLKEAFWFWLKLGFISFGGPAGQVATMHQELVERKKWISEDNFLHALNYCMLLPGPEAQQLATYLGWLMHRTWGGIIAGVLFILPSLLLFIGLSWVYLIYGQQAWLVTVFDTIKPAVIAIIFFAAYKMGKKTLTNVSLTTVCLITFIALLVFNIPFPLVIFGAILAGLFHHKVKQSKAVEAEIKFTAANQTKLSAQHFFKIGLSGLLLWLIPFGLLISTFGWVNTYSQMSWFFTKAAFLTFGGAYAVLPYVHQASVEQFQWLTSTQILDGLALGEITPGPLIMIVAFVGFLGSFKQELLGIENLFWAGSLGAIVATWFTFLPSFMFILLGAPLVEMSKQYGRLNQILKFITAAVVGMILHLGSFFMIHVYWPKGFTQSPELLSIGITLISLYLLLMRRWSIIQIIGICLLFASIRLFVL</sequence>
<feature type="transmembrane region" description="Helical" evidence="7">
    <location>
        <begin position="32"/>
        <end position="52"/>
    </location>
</feature>
<keyword evidence="6 7" id="KW-0472">Membrane</keyword>
<evidence type="ECO:0000256" key="2">
    <source>
        <dbReference type="ARBA" id="ARBA00005262"/>
    </source>
</evidence>
<keyword evidence="3" id="KW-1003">Cell membrane</keyword>
<dbReference type="Proteomes" id="UP000215188">
    <property type="component" value="Unassembled WGS sequence"/>
</dbReference>
<dbReference type="GO" id="GO:0015109">
    <property type="term" value="F:chromate transmembrane transporter activity"/>
    <property type="evidence" value="ECO:0007669"/>
    <property type="project" value="InterPro"/>
</dbReference>
<dbReference type="RefSeq" id="WP_089515412.1">
    <property type="nucleotide sequence ID" value="NZ_NJGG01000001.1"/>
</dbReference>
<evidence type="ECO:0000256" key="5">
    <source>
        <dbReference type="ARBA" id="ARBA00022989"/>
    </source>
</evidence>
<dbReference type="InterPro" id="IPR014047">
    <property type="entry name" value="Chr_Tranpt_l_chain"/>
</dbReference>
<comment type="caution">
    <text evidence="8">The sequence shown here is derived from an EMBL/GenBank/DDBJ whole genome shotgun (WGS) entry which is preliminary data.</text>
</comment>
<feature type="transmembrane region" description="Helical" evidence="7">
    <location>
        <begin position="427"/>
        <end position="444"/>
    </location>
</feature>
<evidence type="ECO:0000256" key="1">
    <source>
        <dbReference type="ARBA" id="ARBA00004651"/>
    </source>
</evidence>
<evidence type="ECO:0000313" key="9">
    <source>
        <dbReference type="Proteomes" id="UP000215188"/>
    </source>
</evidence>
<reference evidence="8 9" key="1">
    <citation type="submission" date="2017-06" db="EMBL/GenBank/DDBJ databases">
        <title>Reclassification of a Polynucleobacter cosmopolitanus strain isolated from tropical Lake Victoria as Polynucleobacter victoriensis comb. nov.</title>
        <authorList>
            <person name="Hahn M.W."/>
        </authorList>
    </citation>
    <scope>NUCLEOTIDE SEQUENCE [LARGE SCALE GENOMIC DNA]</scope>
    <source>
        <strain evidence="8 9">MWH-MoIso2</strain>
    </source>
</reference>
<feature type="transmembrane region" description="Helical" evidence="7">
    <location>
        <begin position="330"/>
        <end position="355"/>
    </location>
</feature>
<name>A0A229FWJ5_9BURK</name>
<organism evidence="8 9">
    <name type="scientific">Polynucleobacter cosmopolitanus</name>
    <dbReference type="NCBI Taxonomy" id="351345"/>
    <lineage>
        <taxon>Bacteria</taxon>
        <taxon>Pseudomonadati</taxon>
        <taxon>Pseudomonadota</taxon>
        <taxon>Betaproteobacteria</taxon>
        <taxon>Burkholderiales</taxon>
        <taxon>Burkholderiaceae</taxon>
        <taxon>Polynucleobacter</taxon>
    </lineage>
</organism>
<evidence type="ECO:0000256" key="4">
    <source>
        <dbReference type="ARBA" id="ARBA00022692"/>
    </source>
</evidence>
<feature type="transmembrane region" description="Helical" evidence="7">
    <location>
        <begin position="256"/>
        <end position="277"/>
    </location>
</feature>
<keyword evidence="4 7" id="KW-0812">Transmembrane</keyword>
<comment type="subcellular location">
    <subcellularLocation>
        <location evidence="1">Cell membrane</location>
        <topology evidence="1">Multi-pass membrane protein</topology>
    </subcellularLocation>
</comment>
<keyword evidence="9" id="KW-1185">Reference proteome</keyword>
<feature type="transmembrane region" description="Helical" evidence="7">
    <location>
        <begin position="164"/>
        <end position="195"/>
    </location>
</feature>
<dbReference type="PANTHER" id="PTHR33567">
    <property type="entry name" value="CHROMATE ION TRANSPORTER (EUROFUNG)"/>
    <property type="match status" value="1"/>
</dbReference>
<feature type="transmembrane region" description="Helical" evidence="7">
    <location>
        <begin position="99"/>
        <end position="124"/>
    </location>
</feature>
<comment type="similarity">
    <text evidence="2">Belongs to the chromate ion transporter (CHR) (TC 2.A.51) family.</text>
</comment>
<dbReference type="NCBIfam" id="TIGR00937">
    <property type="entry name" value="2A51"/>
    <property type="match status" value="1"/>
</dbReference>
<evidence type="ECO:0000313" key="8">
    <source>
        <dbReference type="EMBL" id="OXL16386.1"/>
    </source>
</evidence>
<accession>A0A229FWJ5</accession>
<dbReference type="OrthoDB" id="8969999at2"/>
<feature type="transmembrane region" description="Helical" evidence="7">
    <location>
        <begin position="404"/>
        <end position="421"/>
    </location>
</feature>
<protein>
    <submittedName>
        <fullName evidence="8">Chromate transporter</fullName>
    </submittedName>
</protein>
<dbReference type="EMBL" id="NJGG01000001">
    <property type="protein sequence ID" value="OXL16386.1"/>
    <property type="molecule type" value="Genomic_DNA"/>
</dbReference>
<proteinExistence type="inferred from homology"/>
<dbReference type="PANTHER" id="PTHR33567:SF3">
    <property type="entry name" value="CHROMATE ION TRANSPORTER (EUROFUNG)"/>
    <property type="match status" value="1"/>
</dbReference>
<evidence type="ECO:0000256" key="3">
    <source>
        <dbReference type="ARBA" id="ARBA00022475"/>
    </source>
</evidence>
<dbReference type="GO" id="GO:0005886">
    <property type="term" value="C:plasma membrane"/>
    <property type="evidence" value="ECO:0007669"/>
    <property type="project" value="UniProtKB-SubCell"/>
</dbReference>
<dbReference type="InterPro" id="IPR003370">
    <property type="entry name" value="Chromate_transpt"/>
</dbReference>
<feature type="transmembrane region" description="Helical" evidence="7">
    <location>
        <begin position="297"/>
        <end position="318"/>
    </location>
</feature>